<dbReference type="GeneID" id="106005742"/>
<protein>
    <submittedName>
        <fullName evidence="2">UPF0729 protein C18orf32 homolog isoform X1</fullName>
    </submittedName>
</protein>
<gene>
    <name evidence="2" type="primary">CUNH18orf32</name>
</gene>
<accession>A0A8U0NS59</accession>
<evidence type="ECO:0000313" key="1">
    <source>
        <dbReference type="Proteomes" id="UP000000715"/>
    </source>
</evidence>
<name>A0A8U0NS59_MUSPF</name>
<sequence>MTFSFLLGPHPERSAGQMRETANAFLPTEGSSFSRWLPAVLVGVKRYSALKTFDLVKSLDCSGGRLALPCKCGDFPDGEPLQLFSRSRILLEYSGQRNPALPRLPQGLSAWWLRRKPGRASACASPLRPGRPAAYAGAPLSGPFCSAHWLRGSTSLPTEVRSSPLGPGGRSVNPFCSRCCTI</sequence>
<proteinExistence type="predicted"/>
<evidence type="ECO:0000313" key="2">
    <source>
        <dbReference type="RefSeq" id="XP_012911360.1"/>
    </source>
</evidence>
<dbReference type="KEGG" id="mpuf:106005742"/>
<reference evidence="2" key="1">
    <citation type="submission" date="2025-08" db="UniProtKB">
        <authorList>
            <consortium name="RefSeq"/>
        </authorList>
    </citation>
    <scope>IDENTIFICATION</scope>
    <source>
        <tissue evidence="2">Brain</tissue>
    </source>
</reference>
<keyword evidence="1" id="KW-1185">Reference proteome</keyword>
<dbReference type="RefSeq" id="XP_012911360.1">
    <property type="nucleotide sequence ID" value="XM_013055906.2"/>
</dbReference>
<dbReference type="AlphaFoldDB" id="A0A8U0NS59"/>
<organism evidence="1 2">
    <name type="scientific">Mustela putorius furo</name>
    <name type="common">European domestic ferret</name>
    <name type="synonym">Mustela furo</name>
    <dbReference type="NCBI Taxonomy" id="9669"/>
    <lineage>
        <taxon>Eukaryota</taxon>
        <taxon>Metazoa</taxon>
        <taxon>Chordata</taxon>
        <taxon>Craniata</taxon>
        <taxon>Vertebrata</taxon>
        <taxon>Euteleostomi</taxon>
        <taxon>Mammalia</taxon>
        <taxon>Eutheria</taxon>
        <taxon>Laurasiatheria</taxon>
        <taxon>Carnivora</taxon>
        <taxon>Caniformia</taxon>
        <taxon>Musteloidea</taxon>
        <taxon>Mustelidae</taxon>
        <taxon>Mustelinae</taxon>
        <taxon>Mustela</taxon>
    </lineage>
</organism>
<dbReference type="CTD" id="137418894"/>
<dbReference type="Proteomes" id="UP000000715">
    <property type="component" value="Unplaced"/>
</dbReference>